<sequence length="152" mass="16937">MTARPASAGTSSNIPDDVLFQILILLPVKCLVRFQSVSKLWRATIVSTHFVRCHLEHSRTRPSMLIVPRRCQPWQSKVAELIQQKRCPAGIPIFTIPLHCDGLILIPCLMGRIFVCNPATREFVELPPGSSNVSGVHRVAFGFDPRSGKYSC</sequence>
<dbReference type="Pfam" id="PF00646">
    <property type="entry name" value="F-box"/>
    <property type="match status" value="1"/>
</dbReference>
<organism evidence="2 3">
    <name type="scientific">Digitaria exilis</name>
    <dbReference type="NCBI Taxonomy" id="1010633"/>
    <lineage>
        <taxon>Eukaryota</taxon>
        <taxon>Viridiplantae</taxon>
        <taxon>Streptophyta</taxon>
        <taxon>Embryophyta</taxon>
        <taxon>Tracheophyta</taxon>
        <taxon>Spermatophyta</taxon>
        <taxon>Magnoliopsida</taxon>
        <taxon>Liliopsida</taxon>
        <taxon>Poales</taxon>
        <taxon>Poaceae</taxon>
        <taxon>PACMAD clade</taxon>
        <taxon>Panicoideae</taxon>
        <taxon>Panicodae</taxon>
        <taxon>Paniceae</taxon>
        <taxon>Anthephorinae</taxon>
        <taxon>Digitaria</taxon>
    </lineage>
</organism>
<evidence type="ECO:0000259" key="1">
    <source>
        <dbReference type="SMART" id="SM00256"/>
    </source>
</evidence>
<protein>
    <recommendedName>
        <fullName evidence="1">F-box domain-containing protein</fullName>
    </recommendedName>
</protein>
<gene>
    <name evidence="2" type="ORF">HU200_004921</name>
</gene>
<name>A0A835FTB2_9POAL</name>
<evidence type="ECO:0000313" key="2">
    <source>
        <dbReference type="EMBL" id="KAF8775495.1"/>
    </source>
</evidence>
<reference evidence="2" key="1">
    <citation type="submission" date="2020-07" db="EMBL/GenBank/DDBJ databases">
        <title>Genome sequence and genetic diversity analysis of an under-domesticated orphan crop, white fonio (Digitaria exilis).</title>
        <authorList>
            <person name="Bennetzen J.L."/>
            <person name="Chen S."/>
            <person name="Ma X."/>
            <person name="Wang X."/>
            <person name="Yssel A.E.J."/>
            <person name="Chaluvadi S.R."/>
            <person name="Johnson M."/>
            <person name="Gangashetty P."/>
            <person name="Hamidou F."/>
            <person name="Sanogo M.D."/>
            <person name="Zwaenepoel A."/>
            <person name="Wallace J."/>
            <person name="Van De Peer Y."/>
            <person name="Van Deynze A."/>
        </authorList>
    </citation>
    <scope>NUCLEOTIDE SEQUENCE</scope>
    <source>
        <tissue evidence="2">Leaves</tissue>
    </source>
</reference>
<dbReference type="Proteomes" id="UP000636709">
    <property type="component" value="Unassembled WGS sequence"/>
</dbReference>
<dbReference type="SUPFAM" id="SSF81383">
    <property type="entry name" value="F-box domain"/>
    <property type="match status" value="1"/>
</dbReference>
<evidence type="ECO:0000313" key="3">
    <source>
        <dbReference type="Proteomes" id="UP000636709"/>
    </source>
</evidence>
<dbReference type="AlphaFoldDB" id="A0A835FTB2"/>
<accession>A0A835FTB2</accession>
<dbReference type="Gene3D" id="1.20.1280.50">
    <property type="match status" value="1"/>
</dbReference>
<comment type="caution">
    <text evidence="2">The sequence shown here is derived from an EMBL/GenBank/DDBJ whole genome shotgun (WGS) entry which is preliminary data.</text>
</comment>
<dbReference type="PANTHER" id="PTHR31672">
    <property type="entry name" value="BNACNNG10540D PROTEIN"/>
    <property type="match status" value="1"/>
</dbReference>
<dbReference type="InterPro" id="IPR001810">
    <property type="entry name" value="F-box_dom"/>
</dbReference>
<dbReference type="InterPro" id="IPR036047">
    <property type="entry name" value="F-box-like_dom_sf"/>
</dbReference>
<feature type="domain" description="F-box" evidence="1">
    <location>
        <begin position="14"/>
        <end position="54"/>
    </location>
</feature>
<keyword evidence="3" id="KW-1185">Reference proteome</keyword>
<dbReference type="OrthoDB" id="661635at2759"/>
<proteinExistence type="predicted"/>
<dbReference type="SMART" id="SM00256">
    <property type="entry name" value="FBOX"/>
    <property type="match status" value="1"/>
</dbReference>
<dbReference type="PANTHER" id="PTHR31672:SF13">
    <property type="entry name" value="F-BOX PROTEIN CPR30-LIKE"/>
    <property type="match status" value="1"/>
</dbReference>
<dbReference type="InterPro" id="IPR050796">
    <property type="entry name" value="SCF_F-box_component"/>
</dbReference>
<dbReference type="EMBL" id="JACEFO010000325">
    <property type="protein sequence ID" value="KAF8775495.1"/>
    <property type="molecule type" value="Genomic_DNA"/>
</dbReference>